<name>A0ABR3D732_NEUIN</name>
<evidence type="ECO:0000313" key="3">
    <source>
        <dbReference type="EMBL" id="KAL0468497.1"/>
    </source>
</evidence>
<dbReference type="EMBL" id="JAVLET010000007">
    <property type="protein sequence ID" value="KAL0468497.1"/>
    <property type="molecule type" value="Genomic_DNA"/>
</dbReference>
<feature type="region of interest" description="Disordered" evidence="1">
    <location>
        <begin position="189"/>
        <end position="243"/>
    </location>
</feature>
<dbReference type="Proteomes" id="UP001451303">
    <property type="component" value="Unassembled WGS sequence"/>
</dbReference>
<feature type="non-terminal residue" evidence="3">
    <location>
        <position position="298"/>
    </location>
</feature>
<evidence type="ECO:0000256" key="1">
    <source>
        <dbReference type="SAM" id="MobiDB-lite"/>
    </source>
</evidence>
<protein>
    <recommendedName>
        <fullName evidence="2">GRF-like zinc ribbon domain-containing protein</fullName>
    </recommendedName>
</protein>
<feature type="domain" description="GRF-like zinc ribbon" evidence="2">
    <location>
        <begin position="131"/>
        <end position="174"/>
    </location>
</feature>
<dbReference type="InterPro" id="IPR056444">
    <property type="entry name" value="Zn_ribbon_GRF_2"/>
</dbReference>
<dbReference type="Pfam" id="PF23549">
    <property type="entry name" value="Zn_ribbon_GRF_2"/>
    <property type="match status" value="1"/>
</dbReference>
<organism evidence="3 4">
    <name type="scientific">Neurospora intermedia</name>
    <dbReference type="NCBI Taxonomy" id="5142"/>
    <lineage>
        <taxon>Eukaryota</taxon>
        <taxon>Fungi</taxon>
        <taxon>Dikarya</taxon>
        <taxon>Ascomycota</taxon>
        <taxon>Pezizomycotina</taxon>
        <taxon>Sordariomycetes</taxon>
        <taxon>Sordariomycetidae</taxon>
        <taxon>Sordariales</taxon>
        <taxon>Sordariaceae</taxon>
        <taxon>Neurospora</taxon>
    </lineage>
</organism>
<feature type="region of interest" description="Disordered" evidence="1">
    <location>
        <begin position="50"/>
        <end position="78"/>
    </location>
</feature>
<gene>
    <name evidence="3" type="ORF">QR685DRAFT_479595</name>
</gene>
<feature type="compositionally biased region" description="Basic and acidic residues" evidence="1">
    <location>
        <begin position="189"/>
        <end position="200"/>
    </location>
</feature>
<evidence type="ECO:0000259" key="2">
    <source>
        <dbReference type="Pfam" id="PF23549"/>
    </source>
</evidence>
<feature type="region of interest" description="Disordered" evidence="1">
    <location>
        <begin position="92"/>
        <end position="133"/>
    </location>
</feature>
<feature type="region of interest" description="Disordered" evidence="1">
    <location>
        <begin position="1"/>
        <end position="29"/>
    </location>
</feature>
<feature type="compositionally biased region" description="Low complexity" evidence="1">
    <location>
        <begin position="60"/>
        <end position="78"/>
    </location>
</feature>
<evidence type="ECO:0000313" key="4">
    <source>
        <dbReference type="Proteomes" id="UP001451303"/>
    </source>
</evidence>
<comment type="caution">
    <text evidence="3">The sequence shown here is derived from an EMBL/GenBank/DDBJ whole genome shotgun (WGS) entry which is preliminary data.</text>
</comment>
<feature type="compositionally biased region" description="Polar residues" evidence="1">
    <location>
        <begin position="50"/>
        <end position="59"/>
    </location>
</feature>
<accession>A0ABR3D732</accession>
<keyword evidence="4" id="KW-1185">Reference proteome</keyword>
<reference evidence="3 4" key="1">
    <citation type="submission" date="2023-09" db="EMBL/GenBank/DDBJ databases">
        <title>Multi-omics analysis of a traditional fermented food reveals byproduct-associated fungal strains for waste-to-food upcycling.</title>
        <authorList>
            <consortium name="Lawrence Berkeley National Laboratory"/>
            <person name="Rekdal V.M."/>
            <person name="Villalobos-Escobedo J.M."/>
            <person name="Rodriguez-Valeron N."/>
            <person name="Garcia M.O."/>
            <person name="Vasquez D.P."/>
            <person name="Damayanti I."/>
            <person name="Sorensen P.M."/>
            <person name="Baidoo E.E."/>
            <person name="De Carvalho A.C."/>
            <person name="Riley R."/>
            <person name="Lipzen A."/>
            <person name="He G."/>
            <person name="Yan M."/>
            <person name="Haridas S."/>
            <person name="Daum C."/>
            <person name="Yoshinaga Y."/>
            <person name="Ng V."/>
            <person name="Grigoriev I.V."/>
            <person name="Munk R."/>
            <person name="Nuraida L."/>
            <person name="Wijaya C.H."/>
            <person name="Morales P.-C."/>
            <person name="Keasling J.D."/>
        </authorList>
    </citation>
    <scope>NUCLEOTIDE SEQUENCE [LARGE SCALE GENOMIC DNA]</scope>
    <source>
        <strain evidence="3 4">FGSC 2613</strain>
    </source>
</reference>
<proteinExistence type="predicted"/>
<feature type="compositionally biased region" description="Low complexity" evidence="1">
    <location>
        <begin position="103"/>
        <end position="126"/>
    </location>
</feature>
<sequence>MALQISTKLISCHDKPGTTPASPMPASHRLNQQHHHNDVHVDLAAMSLSMTRSSQVQADSSSQYPTRTSSSSDSYTKSTSYPASLSALTTLAKLEPSRTSPPKSSLYFELSSSSSPSAKPASQEAQTNQGPPCNNCHQPSTLCTVGPLNPKGNAGRKYFACKRCPYGLAWVGWAGESFDVVAIAAKDEGVDPRKGDRGDGVDSVPSDAGFARGGSNADGRYGTGSKEPKASGEGSSVATLERGKKWGISSLPGSLTEEEADGRPRCCCGEAMKLDYVDEREADGSIGQDIVVTAVHMP</sequence>